<dbReference type="Pfam" id="PF25023">
    <property type="entry name" value="TEN_YD-shell"/>
    <property type="match status" value="1"/>
</dbReference>
<dbReference type="Pfam" id="PF05593">
    <property type="entry name" value="RHS_repeat"/>
    <property type="match status" value="2"/>
</dbReference>
<proteinExistence type="predicted"/>
<dbReference type="Proteomes" id="UP000309033">
    <property type="component" value="Unassembled WGS sequence"/>
</dbReference>
<name>A0A5R8Z8W1_9ACTN</name>
<evidence type="ECO:0000256" key="2">
    <source>
        <dbReference type="SAM" id="MobiDB-lite"/>
    </source>
</evidence>
<accession>A0A5R8Z8W1</accession>
<feature type="region of interest" description="Disordered" evidence="2">
    <location>
        <begin position="656"/>
        <end position="677"/>
    </location>
</feature>
<dbReference type="NCBIfam" id="TIGR01643">
    <property type="entry name" value="YD_repeat_2x"/>
    <property type="match status" value="3"/>
</dbReference>
<dbReference type="PANTHER" id="PTHR32305:SF17">
    <property type="entry name" value="TRNA NUCLEASE WAPA"/>
    <property type="match status" value="1"/>
</dbReference>
<feature type="region of interest" description="Disordered" evidence="2">
    <location>
        <begin position="1441"/>
        <end position="1464"/>
    </location>
</feature>
<evidence type="ECO:0000259" key="3">
    <source>
        <dbReference type="Pfam" id="PF21527"/>
    </source>
</evidence>
<evidence type="ECO:0000259" key="4">
    <source>
        <dbReference type="Pfam" id="PF25023"/>
    </source>
</evidence>
<gene>
    <name evidence="5" type="ORF">FED44_09040</name>
</gene>
<organism evidence="5 6">
    <name type="scientific">Microbispora triticiradicis</name>
    <dbReference type="NCBI Taxonomy" id="2200763"/>
    <lineage>
        <taxon>Bacteria</taxon>
        <taxon>Bacillati</taxon>
        <taxon>Actinomycetota</taxon>
        <taxon>Actinomycetes</taxon>
        <taxon>Streptosporangiales</taxon>
        <taxon>Streptosporangiaceae</taxon>
        <taxon>Microbispora</taxon>
    </lineage>
</organism>
<dbReference type="Pfam" id="PF21527">
    <property type="entry name" value="Stv"/>
    <property type="match status" value="1"/>
</dbReference>
<dbReference type="OrthoDB" id="291011at2"/>
<protein>
    <recommendedName>
        <fullName evidence="7">Sugar-binding protein</fullName>
    </recommendedName>
</protein>
<dbReference type="InterPro" id="IPR006530">
    <property type="entry name" value="YD"/>
</dbReference>
<keyword evidence="1" id="KW-0677">Repeat</keyword>
<dbReference type="InterPro" id="IPR049002">
    <property type="entry name" value="Stv"/>
</dbReference>
<evidence type="ECO:0000313" key="5">
    <source>
        <dbReference type="EMBL" id="TLP62111.1"/>
    </source>
</evidence>
<dbReference type="InterPro" id="IPR031325">
    <property type="entry name" value="RHS_repeat"/>
</dbReference>
<sequence>MLDRKATAGLGVDGVVVRVARTDEQAAGRADLEVDYSSFADAYGGDWASRLRLVQLPACALTTPGTPACRAATPVRSENHDGKVTAVVQAAPAAVSGGSVYALTAAPSGGSGDFTASSLSPSATWSGGGSTGEFSWSYPLRTPPGLGGPMPQLALSYSSGSVDGRTASTNNQTSWIGEGWDLASGGFVERRYKSCADDGVTPKTGDQCWAYDNATVTLGGKASELIRDDATGVWRMKNDDAAKVEKLTGATNGDDDGEHWKITTTDGTQYFFGLARLPGWASGKPETDSTWTVPVFGDDSGEPCHGTTYAASWCRQAWRWNLDYVVDPNGNAATYWYAKETNYYARNLATATSYDRGGYLSRIDYAQRTDSLFSASAPARVTFGVAERCLPDSSFDCATSKFTTANAAHWPDVPMDQNCDSGQSCTGKVSPTFWSRKRLTSITTQIWSGSAYADVDTWTLTHLFPGAGDGTDPALWLDSVQQTGKAGGSAALPAVTFGGAQMHNRVDGTEGLPPFTKRRITVVSNETGGQISVTYSGEECEAGQTPAPDANTKRCFPQYWTPEGASDPIKDWFHKYVVTEVSEIDRTGGAPFTTTGYEYVGPAAWHYDDDDGLTKEKYKTWSQWRGYQKVRVYEGDPDGERSLTEYLYFRGMDGDKTSSGTRSASVTDSEGTASTDDDWLQGVVREVTTYTRAGGTVLEGTISDPWTRGPTATRVRSWGTSRAYMVDTARTRTRTALTAGGWRRTETATAFNNDALATQVNDLGDTSTADDDQCVRNTYARNDSKWIIDTLARVETVSVACSVTPDRSKDLLSDARMSYDDLAFGAAPTKGDVTTTEKLAGYDGSPSYVTVATTKYDAYGRVVEVADAAQHKTTTAYAPASGGLVTKTTVTNPAGHVTTTEIRPEWGATTGVVDPNGKRTDVTYDALGRTSQVWLPTRPKASNSTSPSAKYSYLVRTDKPVAVTTETIRNDGTYTTGHTLFDGLLRARQTQAPAPGGGRLITDTYYDSRGQAVKANQPYFNDQAPATTLWEVGNDADIPGQTRTQYDGAGRPTASIFLVHNVEKWRTTTAYGGDHVDLTPPAGGTATTTYTDARGRTTELRQYKGATPTGAYDATRYAYTPGGQLAKVTDPAGNQWSYGYDPRGRRVRADDPDKGRTTFAYDDLDQLTSSTDARGRTLAYTYDVLGRPTGRYDGSPTGTKLADWTYDTLASGTSVKGLPVASTRYAGGQAYTTKVDSYDDAYRATSTTVVVPAAEGKLAGSYQYGASYNVDGTLSGSAIPAAGGMLREVMLYGYDELGNPVTTSGLTSYVTDTKYSKLSQPLWQTLRTSSTGKRVMRYFYFDDGTNRLNRVLTQRETAPVGISDLNYGYDAAGNITSIADKPSGQTPDVQCFTYDHLRRLTEAWAQGAEDCAAAPSTSVLGGPAPYWSSFGYDATGNRTREVRHSGSGDVTRTSTFPAAGQPQPHTLRTVATAGGPNDGQSDSYGYDAAGNTTGRTAGAVQQTLEWDTEGHLAKVTEAGKTTSYLYDADGNRLIRRDPTGTTLYLPGQEVRLDAASQATSYTRYYSHGGAQVAVRTKAGLSWLAPDPQGTATAAVDASTQTVTLRRFDPFGQARGTAPTAWPGEKGFVGGTIDASTGLTHLGAREYDAAAGRFLSVDPLIDLTDPQQMNGYAYANNSPVTSSDPDGLIPEDYANGRNGGYRGWQQDVAAAKAHRPIRSHPSYRPVGHYSATPVYHAPKPTCGTWNFGCHIRKAVSTAGQWVAEHKTVIVSTIVAVGVGLACEAVTAGAGTVGCAMLAGAAAHLVSDAMQDNIHSLGDALRSAAIGSLEGLAGAGIGRAIGALAPKIAGAAGNVAGRGRAGHDYAATVLKGGRPDGQKVFAGHGEYRLGAGETVVPEGTSLHVYAPHGGKIPDIVGLGIESGTGRNPVRVYGPGEAAPDYTLKPPVGLTIREQSHTVDSATHLSELLKPRMGTCHWAACQEVR</sequence>
<keyword evidence="6" id="KW-1185">Reference proteome</keyword>
<dbReference type="PANTHER" id="PTHR32305">
    <property type="match status" value="1"/>
</dbReference>
<comment type="caution">
    <text evidence="5">The sequence shown here is derived from an EMBL/GenBank/DDBJ whole genome shotgun (WGS) entry which is preliminary data.</text>
</comment>
<evidence type="ECO:0008006" key="7">
    <source>
        <dbReference type="Google" id="ProtNLM"/>
    </source>
</evidence>
<dbReference type="NCBIfam" id="TIGR03696">
    <property type="entry name" value="Rhs_assc_core"/>
    <property type="match status" value="1"/>
</dbReference>
<feature type="domain" description="Putative adhesin Stv" evidence="3">
    <location>
        <begin position="1877"/>
        <end position="1980"/>
    </location>
</feature>
<dbReference type="InterPro" id="IPR022385">
    <property type="entry name" value="Rhs_assc_core"/>
</dbReference>
<dbReference type="InterPro" id="IPR050708">
    <property type="entry name" value="T6SS_VgrG/RHS"/>
</dbReference>
<dbReference type="InterPro" id="IPR056823">
    <property type="entry name" value="TEN-like_YD-shell"/>
</dbReference>
<evidence type="ECO:0000313" key="6">
    <source>
        <dbReference type="Proteomes" id="UP000309033"/>
    </source>
</evidence>
<evidence type="ECO:0000256" key="1">
    <source>
        <dbReference type="ARBA" id="ARBA00022737"/>
    </source>
</evidence>
<feature type="compositionally biased region" description="Polar residues" evidence="2">
    <location>
        <begin position="657"/>
        <end position="674"/>
    </location>
</feature>
<reference evidence="5" key="1">
    <citation type="submission" date="2019-05" db="EMBL/GenBank/DDBJ databases">
        <title>Isolation, diversity and antifungal activity of Actinobacteria from wheat.</title>
        <authorList>
            <person name="Yu B."/>
        </authorList>
    </citation>
    <scope>NUCLEOTIDE SEQUENCE [LARGE SCALE GENOMIC DNA]</scope>
    <source>
        <strain evidence="5">NEAU-HEGS1-5</strain>
    </source>
</reference>
<feature type="domain" description="Teneurin-like YD-shell" evidence="4">
    <location>
        <begin position="1482"/>
        <end position="1679"/>
    </location>
</feature>
<dbReference type="EMBL" id="VANP01000003">
    <property type="protein sequence ID" value="TLP62111.1"/>
    <property type="molecule type" value="Genomic_DNA"/>
</dbReference>
<dbReference type="Gene3D" id="2.180.10.10">
    <property type="entry name" value="RHS repeat-associated core"/>
    <property type="match status" value="1"/>
</dbReference>